<dbReference type="EMBL" id="UOFF01000349">
    <property type="protein sequence ID" value="VAW57183.1"/>
    <property type="molecule type" value="Genomic_DNA"/>
</dbReference>
<dbReference type="InterPro" id="IPR036563">
    <property type="entry name" value="MoaE_sf"/>
</dbReference>
<dbReference type="GO" id="GO:0030366">
    <property type="term" value="F:molybdopterin synthase activity"/>
    <property type="evidence" value="ECO:0007669"/>
    <property type="project" value="UniProtKB-EC"/>
</dbReference>
<dbReference type="SUPFAM" id="SSF54690">
    <property type="entry name" value="Molybdopterin synthase subunit MoaE"/>
    <property type="match status" value="1"/>
</dbReference>
<protein>
    <submittedName>
        <fullName evidence="1">Molybdopterin synthase catalytic subunit MoaE</fullName>
        <ecNumber evidence="1">2.8.1.12</ecNumber>
    </submittedName>
</protein>
<name>A0A3B0WY15_9ZZZZ</name>
<dbReference type="AlphaFoldDB" id="A0A3B0WY15"/>
<organism evidence="1">
    <name type="scientific">hydrothermal vent metagenome</name>
    <dbReference type="NCBI Taxonomy" id="652676"/>
    <lineage>
        <taxon>unclassified sequences</taxon>
        <taxon>metagenomes</taxon>
        <taxon>ecological metagenomes</taxon>
    </lineage>
</organism>
<dbReference type="Gene3D" id="3.90.1170.40">
    <property type="entry name" value="Molybdopterin biosynthesis MoaE subunit"/>
    <property type="match status" value="1"/>
</dbReference>
<evidence type="ECO:0000313" key="1">
    <source>
        <dbReference type="EMBL" id="VAW57183.1"/>
    </source>
</evidence>
<dbReference type="EC" id="2.8.1.12" evidence="1"/>
<accession>A0A3B0WY15</accession>
<sequence>MASKIFSSPFDPWKETQTHQLTQLEQGKYGATASFVGTMRDFNQGDDVTSMTLEHYPGMTESYLNKICDEAKQRWQLLDCLIIHRVGEIHPNDPIVLTVAWSAHRKEAFEACRYLMEELKTRAPFWKKEGLTTGHRWVDKNTPG</sequence>
<keyword evidence="1" id="KW-0808">Transferase</keyword>
<proteinExistence type="predicted"/>
<dbReference type="Pfam" id="PF02391">
    <property type="entry name" value="MoaE"/>
    <property type="match status" value="1"/>
</dbReference>
<reference evidence="1" key="1">
    <citation type="submission" date="2018-06" db="EMBL/GenBank/DDBJ databases">
        <authorList>
            <person name="Zhirakovskaya E."/>
        </authorList>
    </citation>
    <scope>NUCLEOTIDE SEQUENCE</scope>
</reference>
<dbReference type="GO" id="GO:0006777">
    <property type="term" value="P:Mo-molybdopterin cofactor biosynthetic process"/>
    <property type="evidence" value="ECO:0007669"/>
    <property type="project" value="InterPro"/>
</dbReference>
<gene>
    <name evidence="1" type="ORF">MNBD_GAMMA07-403</name>
</gene>
<dbReference type="InterPro" id="IPR003448">
    <property type="entry name" value="Mopterin_biosynth_MoaE"/>
</dbReference>
<dbReference type="PANTHER" id="PTHR23404">
    <property type="entry name" value="MOLYBDOPTERIN SYNTHASE RELATED"/>
    <property type="match status" value="1"/>
</dbReference>
<dbReference type="CDD" id="cd00756">
    <property type="entry name" value="MoaE"/>
    <property type="match status" value="1"/>
</dbReference>